<dbReference type="Pfam" id="PF00313">
    <property type="entry name" value="CSD"/>
    <property type="match status" value="1"/>
</dbReference>
<dbReference type="PIRSF" id="PIRSF002599">
    <property type="entry name" value="Cold_shock_A"/>
    <property type="match status" value="1"/>
</dbReference>
<dbReference type="SUPFAM" id="SSF50249">
    <property type="entry name" value="Nucleic acid-binding proteins"/>
    <property type="match status" value="1"/>
</dbReference>
<dbReference type="RefSeq" id="WP_131004029.1">
    <property type="nucleotide sequence ID" value="NZ_JBHSZR010000001.1"/>
</dbReference>
<evidence type="ECO:0000256" key="1">
    <source>
        <dbReference type="ARBA" id="ARBA00004496"/>
    </source>
</evidence>
<dbReference type="GO" id="GO:0003676">
    <property type="term" value="F:nucleic acid binding"/>
    <property type="evidence" value="ECO:0007669"/>
    <property type="project" value="InterPro"/>
</dbReference>
<accession>A0A4Q9GN22</accession>
<dbReference type="AlphaFoldDB" id="A0A4Q9GN22"/>
<protein>
    <submittedName>
        <fullName evidence="5">Cold-shock protein</fullName>
    </submittedName>
</protein>
<dbReference type="InterPro" id="IPR002059">
    <property type="entry name" value="CSP_DNA-bd"/>
</dbReference>
<dbReference type="EMBL" id="SIUB01000006">
    <property type="protein sequence ID" value="TBN51865.1"/>
    <property type="molecule type" value="Genomic_DNA"/>
</dbReference>
<dbReference type="GO" id="GO:0005829">
    <property type="term" value="C:cytosol"/>
    <property type="evidence" value="ECO:0007669"/>
    <property type="project" value="UniProtKB-ARBA"/>
</dbReference>
<comment type="subcellular location">
    <subcellularLocation>
        <location evidence="1 3">Cytoplasm</location>
    </subcellularLocation>
</comment>
<evidence type="ECO:0000313" key="6">
    <source>
        <dbReference type="Proteomes" id="UP000291613"/>
    </source>
</evidence>
<dbReference type="InterPro" id="IPR019844">
    <property type="entry name" value="CSD_CS"/>
</dbReference>
<evidence type="ECO:0000256" key="3">
    <source>
        <dbReference type="RuleBase" id="RU000408"/>
    </source>
</evidence>
<evidence type="ECO:0000313" key="5">
    <source>
        <dbReference type="EMBL" id="TBN51865.1"/>
    </source>
</evidence>
<gene>
    <name evidence="5" type="ORF">EYR15_13290</name>
</gene>
<dbReference type="Proteomes" id="UP000291613">
    <property type="component" value="Unassembled WGS sequence"/>
</dbReference>
<organism evidence="5 6">
    <name type="scientific">Hansschlegelia quercus</name>
    <dbReference type="NCBI Taxonomy" id="2528245"/>
    <lineage>
        <taxon>Bacteria</taxon>
        <taxon>Pseudomonadati</taxon>
        <taxon>Pseudomonadota</taxon>
        <taxon>Alphaproteobacteria</taxon>
        <taxon>Hyphomicrobiales</taxon>
        <taxon>Methylopilaceae</taxon>
        <taxon>Hansschlegelia</taxon>
    </lineage>
</organism>
<dbReference type="InterPro" id="IPR012156">
    <property type="entry name" value="Cold_shock_CspA"/>
</dbReference>
<dbReference type="OrthoDB" id="9801074at2"/>
<keyword evidence="2" id="KW-0963">Cytoplasm</keyword>
<dbReference type="Gene3D" id="2.40.50.140">
    <property type="entry name" value="Nucleic acid-binding proteins"/>
    <property type="match status" value="1"/>
</dbReference>
<proteinExistence type="predicted"/>
<dbReference type="InterPro" id="IPR011129">
    <property type="entry name" value="CSD"/>
</dbReference>
<feature type="domain" description="CSD" evidence="4">
    <location>
        <begin position="1"/>
        <end position="68"/>
    </location>
</feature>
<reference evidence="5 6" key="1">
    <citation type="submission" date="2019-02" db="EMBL/GenBank/DDBJ databases">
        <title>Hansschlegelia quercus sp. nov., a novel methylotrophic bacterium from buds of oak (Quercus robur L.).</title>
        <authorList>
            <person name="Agafonova N.V."/>
            <person name="Kaparullina E.N."/>
            <person name="Grouzdev D.S."/>
            <person name="Doronina N.V."/>
        </authorList>
    </citation>
    <scope>NUCLEOTIDE SEQUENCE [LARGE SCALE GENOMIC DNA]</scope>
    <source>
        <strain evidence="5 6">Dub</strain>
    </source>
</reference>
<sequence length="69" mass="7440">MPTGTVKFFNVQKGYGFIAPEDGSTDVFVHISAVERSGLHTIVEGQKLSFEIVKDKRSGKSAAENIQAA</sequence>
<dbReference type="CDD" id="cd04458">
    <property type="entry name" value="CSP_CDS"/>
    <property type="match status" value="1"/>
</dbReference>
<evidence type="ECO:0000259" key="4">
    <source>
        <dbReference type="PROSITE" id="PS51857"/>
    </source>
</evidence>
<evidence type="ECO:0000256" key="2">
    <source>
        <dbReference type="ARBA" id="ARBA00022490"/>
    </source>
</evidence>
<keyword evidence="6" id="KW-1185">Reference proteome</keyword>
<dbReference type="PRINTS" id="PR00050">
    <property type="entry name" value="COLDSHOCK"/>
</dbReference>
<dbReference type="InterPro" id="IPR012340">
    <property type="entry name" value="NA-bd_OB-fold"/>
</dbReference>
<dbReference type="SMART" id="SM00357">
    <property type="entry name" value="CSP"/>
    <property type="match status" value="1"/>
</dbReference>
<dbReference type="PROSITE" id="PS00352">
    <property type="entry name" value="CSD_1"/>
    <property type="match status" value="1"/>
</dbReference>
<name>A0A4Q9GN22_9HYPH</name>
<dbReference type="InterPro" id="IPR050181">
    <property type="entry name" value="Cold_shock_domain"/>
</dbReference>
<comment type="caution">
    <text evidence="5">The sequence shown here is derived from an EMBL/GenBank/DDBJ whole genome shotgun (WGS) entry which is preliminary data.</text>
</comment>
<dbReference type="PANTHER" id="PTHR11544">
    <property type="entry name" value="COLD SHOCK DOMAIN CONTAINING PROTEINS"/>
    <property type="match status" value="1"/>
</dbReference>
<dbReference type="PROSITE" id="PS51857">
    <property type="entry name" value="CSD_2"/>
    <property type="match status" value="1"/>
</dbReference>